<evidence type="ECO:0000313" key="3">
    <source>
        <dbReference type="EMBL" id="CAE4610008.1"/>
    </source>
</evidence>
<name>A0A7S4VP70_9DINO</name>
<dbReference type="AlphaFoldDB" id="A0A7S4VP70"/>
<sequence length="105" mass="10890">MPLLEIAAATLILAGARLGACQKAEASGQAAREGEPQPPSAVASEERTDNRRRPQCAEDTEGDDPWVLLDMDSCGADSSPARGAGCLQAPPPEPWELVDRPPGGA</sequence>
<feature type="chain" id="PRO_5031185678" evidence="2">
    <location>
        <begin position="22"/>
        <end position="105"/>
    </location>
</feature>
<evidence type="ECO:0000256" key="2">
    <source>
        <dbReference type="SAM" id="SignalP"/>
    </source>
</evidence>
<organism evidence="3">
    <name type="scientific">Alexandrium monilatum</name>
    <dbReference type="NCBI Taxonomy" id="311494"/>
    <lineage>
        <taxon>Eukaryota</taxon>
        <taxon>Sar</taxon>
        <taxon>Alveolata</taxon>
        <taxon>Dinophyceae</taxon>
        <taxon>Gonyaulacales</taxon>
        <taxon>Pyrocystaceae</taxon>
        <taxon>Alexandrium</taxon>
    </lineage>
</organism>
<reference evidence="3" key="1">
    <citation type="submission" date="2021-01" db="EMBL/GenBank/DDBJ databases">
        <authorList>
            <person name="Corre E."/>
            <person name="Pelletier E."/>
            <person name="Niang G."/>
            <person name="Scheremetjew M."/>
            <person name="Finn R."/>
            <person name="Kale V."/>
            <person name="Holt S."/>
            <person name="Cochrane G."/>
            <person name="Meng A."/>
            <person name="Brown T."/>
            <person name="Cohen L."/>
        </authorList>
    </citation>
    <scope>NUCLEOTIDE SEQUENCE</scope>
    <source>
        <strain evidence="3">CCMP3105</strain>
    </source>
</reference>
<dbReference type="EMBL" id="HBNR01047820">
    <property type="protein sequence ID" value="CAE4610008.1"/>
    <property type="molecule type" value="Transcribed_RNA"/>
</dbReference>
<feature type="signal peptide" evidence="2">
    <location>
        <begin position="1"/>
        <end position="21"/>
    </location>
</feature>
<proteinExistence type="predicted"/>
<keyword evidence="2" id="KW-0732">Signal</keyword>
<feature type="compositionally biased region" description="Basic and acidic residues" evidence="1">
    <location>
        <begin position="44"/>
        <end position="56"/>
    </location>
</feature>
<gene>
    <name evidence="3" type="ORF">AMON00008_LOCUS33341</name>
</gene>
<protein>
    <submittedName>
        <fullName evidence="3">Uncharacterized protein</fullName>
    </submittedName>
</protein>
<feature type="region of interest" description="Disordered" evidence="1">
    <location>
        <begin position="22"/>
        <end position="105"/>
    </location>
</feature>
<accession>A0A7S4VP70</accession>
<evidence type="ECO:0000256" key="1">
    <source>
        <dbReference type="SAM" id="MobiDB-lite"/>
    </source>
</evidence>